<protein>
    <recommendedName>
        <fullName evidence="4">tRNA_anti-like</fullName>
    </recommendedName>
</protein>
<accession>A0A2N9WVH4</accession>
<evidence type="ECO:0000313" key="3">
    <source>
        <dbReference type="Proteomes" id="UP000231293"/>
    </source>
</evidence>
<feature type="region of interest" description="Disordered" evidence="1">
    <location>
        <begin position="31"/>
        <end position="62"/>
    </location>
</feature>
<comment type="caution">
    <text evidence="2">The sequence shown here is derived from an EMBL/GenBank/DDBJ whole genome shotgun (WGS) entry which is preliminary data.</text>
</comment>
<gene>
    <name evidence="2" type="ORF">BGI32_03055</name>
</gene>
<evidence type="ECO:0000313" key="2">
    <source>
        <dbReference type="EMBL" id="PIT17294.1"/>
    </source>
</evidence>
<dbReference type="EMBL" id="MDVB01000028">
    <property type="protein sequence ID" value="PIT17294.1"/>
    <property type="molecule type" value="Genomic_DNA"/>
</dbReference>
<evidence type="ECO:0008006" key="4">
    <source>
        <dbReference type="Google" id="ProtNLM"/>
    </source>
</evidence>
<proteinExistence type="predicted"/>
<reference evidence="2 3" key="1">
    <citation type="journal article" date="2017" name="MBio">
        <title>Type VI secretion-mediated competition in the bee gut microbiome.</title>
        <authorList>
            <person name="Steele M.I."/>
            <person name="Kwong W.K."/>
            <person name="Powell J.E."/>
            <person name="Whiteley M."/>
            <person name="Moran N.A."/>
        </authorList>
    </citation>
    <scope>NUCLEOTIDE SEQUENCE [LARGE SCALE GENOMIC DNA]</scope>
    <source>
        <strain evidence="2 3">App2-2</strain>
    </source>
</reference>
<dbReference type="Proteomes" id="UP000231293">
    <property type="component" value="Unassembled WGS sequence"/>
</dbReference>
<sequence>MKNAVKWIVIIVVILIILGIVFGKNDTKPEINQSSSAPATSASAASNVTAPATTTDNHTDVTENEEALIKVTSNELLKAYKANEVAANKKFKDKKLSISGTINSIEAGLGDEPYIVLKAGDEFEIDMPQAKLATSEADKAADLKKGQKINMICTGDNEFAGTPMLSDCIIQ</sequence>
<dbReference type="RefSeq" id="WP_100113254.1">
    <property type="nucleotide sequence ID" value="NZ_MDVB01000028.1"/>
</dbReference>
<feature type="compositionally biased region" description="Low complexity" evidence="1">
    <location>
        <begin position="34"/>
        <end position="55"/>
    </location>
</feature>
<organism evidence="2 3">
    <name type="scientific">Snodgrassella alvi</name>
    <dbReference type="NCBI Taxonomy" id="1196083"/>
    <lineage>
        <taxon>Bacteria</taxon>
        <taxon>Pseudomonadati</taxon>
        <taxon>Pseudomonadota</taxon>
        <taxon>Betaproteobacteria</taxon>
        <taxon>Neisseriales</taxon>
        <taxon>Neisseriaceae</taxon>
        <taxon>Snodgrassella</taxon>
    </lineage>
</organism>
<name>A0A2N9WVH4_9NEIS</name>
<evidence type="ECO:0000256" key="1">
    <source>
        <dbReference type="SAM" id="MobiDB-lite"/>
    </source>
</evidence>
<dbReference type="AlphaFoldDB" id="A0A2N9WVH4"/>
<dbReference type="Pfam" id="PF12869">
    <property type="entry name" value="tRNA_anti-like"/>
    <property type="match status" value="1"/>
</dbReference>
<dbReference type="InterPro" id="IPR024422">
    <property type="entry name" value="Protein_unknown_function_OB"/>
</dbReference>